<dbReference type="RefSeq" id="WP_021022855.1">
    <property type="nucleotide sequence ID" value="NZ_MUFR01000021.1"/>
</dbReference>
<comment type="caution">
    <text evidence="4">The sequence shown here is derived from an EMBL/GenBank/DDBJ whole genome shotgun (WGS) entry which is preliminary data.</text>
</comment>
<evidence type="ECO:0000313" key="5">
    <source>
        <dbReference type="Proteomes" id="UP000189431"/>
    </source>
</evidence>
<dbReference type="InterPro" id="IPR012675">
    <property type="entry name" value="Beta-grasp_dom_sf"/>
</dbReference>
<evidence type="ECO:0000256" key="1">
    <source>
        <dbReference type="ARBA" id="ARBA00022741"/>
    </source>
</evidence>
<sequence>MIEIRFFGLLRERIGESVISLEVPTPLPVSELIKHLIEQNTAFLWLNDLDVISAVNHTIVESDFSINKNDEVAFFPPVTGG</sequence>
<organism evidence="4 5">
    <name type="scientific">Salinivibrio costicola subsp. alcaliphilus</name>
    <dbReference type="NCBI Taxonomy" id="272773"/>
    <lineage>
        <taxon>Bacteria</taxon>
        <taxon>Pseudomonadati</taxon>
        <taxon>Pseudomonadota</taxon>
        <taxon>Gammaproteobacteria</taxon>
        <taxon>Vibrionales</taxon>
        <taxon>Vibrionaceae</taxon>
        <taxon>Salinivibrio</taxon>
    </lineage>
</organism>
<dbReference type="InterPro" id="IPR044672">
    <property type="entry name" value="MOCS2A"/>
</dbReference>
<dbReference type="PANTHER" id="PTHR33359:SF1">
    <property type="entry name" value="MOLYBDOPTERIN SYNTHASE SULFUR CARRIER SUBUNIT"/>
    <property type="match status" value="1"/>
</dbReference>
<proteinExistence type="inferred from homology"/>
<comment type="similarity">
    <text evidence="2">Belongs to the MoaD family.</text>
</comment>
<evidence type="ECO:0000256" key="3">
    <source>
        <dbReference type="ARBA" id="ARBA00024247"/>
    </source>
</evidence>
<dbReference type="Gene3D" id="3.10.20.30">
    <property type="match status" value="1"/>
</dbReference>
<dbReference type="PANTHER" id="PTHR33359">
    <property type="entry name" value="MOLYBDOPTERIN SYNTHASE SULFUR CARRIER SUBUNIT"/>
    <property type="match status" value="1"/>
</dbReference>
<gene>
    <name evidence="4" type="ORF">BZJ21_08910</name>
</gene>
<keyword evidence="5" id="KW-1185">Reference proteome</keyword>
<dbReference type="Proteomes" id="UP000189431">
    <property type="component" value="Unassembled WGS sequence"/>
</dbReference>
<dbReference type="EMBL" id="MUFR01000021">
    <property type="protein sequence ID" value="OOF33851.1"/>
    <property type="molecule type" value="Genomic_DNA"/>
</dbReference>
<evidence type="ECO:0000313" key="4">
    <source>
        <dbReference type="EMBL" id="OOF33851.1"/>
    </source>
</evidence>
<protein>
    <recommendedName>
        <fullName evidence="3">Molybdopterin synthase sulfur carrier subunit</fullName>
    </recommendedName>
</protein>
<name>A0ABX3KRW4_SALCS</name>
<dbReference type="InterPro" id="IPR003749">
    <property type="entry name" value="ThiS/MoaD-like"/>
</dbReference>
<keyword evidence="1" id="KW-0547">Nucleotide-binding</keyword>
<dbReference type="Pfam" id="PF02597">
    <property type="entry name" value="ThiS"/>
    <property type="match status" value="1"/>
</dbReference>
<dbReference type="CDD" id="cd00754">
    <property type="entry name" value="Ubl_MoaD"/>
    <property type="match status" value="1"/>
</dbReference>
<dbReference type="InterPro" id="IPR016155">
    <property type="entry name" value="Mopterin_synth/thiamin_S_b"/>
</dbReference>
<reference evidence="5" key="1">
    <citation type="submission" date="2017-01" db="EMBL/GenBank/DDBJ databases">
        <title>Draft genome of the species Salinivibrio costicola subsp. alcaliphilus.</title>
        <authorList>
            <person name="Lopez-Hermoso C."/>
            <person name="De La Haba R."/>
            <person name="Sanchez-Porro C."/>
            <person name="Ventosa A."/>
        </authorList>
    </citation>
    <scope>NUCLEOTIDE SEQUENCE [LARGE SCALE GENOMIC DNA]</scope>
    <source>
        <strain evidence="5">CBH448</strain>
    </source>
</reference>
<evidence type="ECO:0000256" key="2">
    <source>
        <dbReference type="ARBA" id="ARBA00024200"/>
    </source>
</evidence>
<dbReference type="SUPFAM" id="SSF54285">
    <property type="entry name" value="MoaD/ThiS"/>
    <property type="match status" value="1"/>
</dbReference>
<accession>A0ABX3KRW4</accession>